<evidence type="ECO:0000313" key="2">
    <source>
        <dbReference type="EMBL" id="QDS35971.1"/>
    </source>
</evidence>
<reference evidence="2 3" key="1">
    <citation type="submission" date="2019-07" db="EMBL/GenBank/DDBJ databases">
        <title>Characterization of Brevibacillus brevis HK544, as a potential biocontrol agent.</title>
        <authorList>
            <person name="Kim H."/>
        </authorList>
    </citation>
    <scope>NUCLEOTIDE SEQUENCE [LARGE SCALE GENOMIC DNA]</scope>
    <source>
        <strain evidence="2 3">HK544</strain>
    </source>
</reference>
<gene>
    <name evidence="2" type="ORF">FPS98_19255</name>
</gene>
<sequence>MKVKQTILAATAIIGTSTLLFQGFVQVVTASDFNKTNTIPTSYANYAVTSSQTPQNSLPPGYKKANYTVKAMNNQMPTSKDITKEAAAEIGAKAIWRMYDQSLEGKVVEMTYQNPREDLPRAQWYGEVIINDKLNYYFMIDAVTGEYFSMFRERTFLEKDTYDEELAKHPQEYVDLAKKAAERFNIVNGPVKSAVYEIQSMVENNDPLISAKITGENGEIATVYIARNDKEFIGATYHAKEKYKNHPNQKVFYPEIAEPKK</sequence>
<keyword evidence="1" id="KW-0732">Signal</keyword>
<dbReference type="RefSeq" id="WP_144617566.1">
    <property type="nucleotide sequence ID" value="NZ_CP042161.1"/>
</dbReference>
<name>A0A517IAR6_BREBE</name>
<feature type="signal peptide" evidence="1">
    <location>
        <begin position="1"/>
        <end position="30"/>
    </location>
</feature>
<proteinExistence type="predicted"/>
<evidence type="ECO:0000313" key="3">
    <source>
        <dbReference type="Proteomes" id="UP000317713"/>
    </source>
</evidence>
<dbReference type="AlphaFoldDB" id="A0A517IAR6"/>
<dbReference type="EMBL" id="CP042161">
    <property type="protein sequence ID" value="QDS35971.1"/>
    <property type="molecule type" value="Genomic_DNA"/>
</dbReference>
<evidence type="ECO:0008006" key="4">
    <source>
        <dbReference type="Google" id="ProtNLM"/>
    </source>
</evidence>
<organism evidence="2 3">
    <name type="scientific">Brevibacillus brevis</name>
    <name type="common">Bacillus brevis</name>
    <dbReference type="NCBI Taxonomy" id="1393"/>
    <lineage>
        <taxon>Bacteria</taxon>
        <taxon>Bacillati</taxon>
        <taxon>Bacillota</taxon>
        <taxon>Bacilli</taxon>
        <taxon>Bacillales</taxon>
        <taxon>Paenibacillaceae</taxon>
        <taxon>Brevibacillus</taxon>
    </lineage>
</organism>
<protein>
    <recommendedName>
        <fullName evidence="4">PepSY domain-containing protein</fullName>
    </recommendedName>
</protein>
<dbReference type="Proteomes" id="UP000317713">
    <property type="component" value="Chromosome"/>
</dbReference>
<evidence type="ECO:0000256" key="1">
    <source>
        <dbReference type="SAM" id="SignalP"/>
    </source>
</evidence>
<feature type="chain" id="PRO_5022057659" description="PepSY domain-containing protein" evidence="1">
    <location>
        <begin position="31"/>
        <end position="261"/>
    </location>
</feature>
<accession>A0A517IAR6</accession>